<keyword evidence="2" id="KW-1185">Reference proteome</keyword>
<protein>
    <submittedName>
        <fullName evidence="1">Uncharacterized protein</fullName>
    </submittedName>
</protein>
<reference evidence="1" key="1">
    <citation type="submission" date="2023-10" db="EMBL/GenBank/DDBJ databases">
        <title>Genome assembly of Pristionchus species.</title>
        <authorList>
            <person name="Yoshida K."/>
            <person name="Sommer R.J."/>
        </authorList>
    </citation>
    <scope>NUCLEOTIDE SEQUENCE</scope>
    <source>
        <strain evidence="1">RS5133</strain>
    </source>
</reference>
<organism evidence="1 2">
    <name type="scientific">Pristionchus fissidentatus</name>
    <dbReference type="NCBI Taxonomy" id="1538716"/>
    <lineage>
        <taxon>Eukaryota</taxon>
        <taxon>Metazoa</taxon>
        <taxon>Ecdysozoa</taxon>
        <taxon>Nematoda</taxon>
        <taxon>Chromadorea</taxon>
        <taxon>Rhabditida</taxon>
        <taxon>Rhabditina</taxon>
        <taxon>Diplogasteromorpha</taxon>
        <taxon>Diplogasteroidea</taxon>
        <taxon>Neodiplogasteridae</taxon>
        <taxon>Pristionchus</taxon>
    </lineage>
</organism>
<feature type="non-terminal residue" evidence="1">
    <location>
        <position position="1"/>
    </location>
</feature>
<name>A0AAV5WV73_9BILA</name>
<comment type="caution">
    <text evidence="1">The sequence shown here is derived from an EMBL/GenBank/DDBJ whole genome shotgun (WGS) entry which is preliminary data.</text>
</comment>
<proteinExistence type="predicted"/>
<dbReference type="Proteomes" id="UP001432322">
    <property type="component" value="Unassembled WGS sequence"/>
</dbReference>
<evidence type="ECO:0000313" key="1">
    <source>
        <dbReference type="EMBL" id="GMT34108.1"/>
    </source>
</evidence>
<feature type="non-terminal residue" evidence="1">
    <location>
        <position position="78"/>
    </location>
</feature>
<dbReference type="AlphaFoldDB" id="A0AAV5WV73"/>
<accession>A0AAV5WV73</accession>
<gene>
    <name evidence="1" type="ORF">PFISCL1PPCAC_25405</name>
</gene>
<dbReference type="EMBL" id="BTSY01000006">
    <property type="protein sequence ID" value="GMT34108.1"/>
    <property type="molecule type" value="Genomic_DNA"/>
</dbReference>
<evidence type="ECO:0000313" key="2">
    <source>
        <dbReference type="Proteomes" id="UP001432322"/>
    </source>
</evidence>
<sequence>SATVSPSDLRIDSHWAGDVYRAVPSAHLTTVIPCPNRSSSYSRTVRSSSQRLSHSTWHHRSIVYSKLRFSGYLSGLLV</sequence>